<dbReference type="InterPro" id="IPR032755">
    <property type="entry name" value="TSNAXIP1_N"/>
</dbReference>
<keyword evidence="5" id="KW-1185">Reference proteome</keyword>
<name>A0A0P6JAA5_HETGA</name>
<dbReference type="Pfam" id="PF15739">
    <property type="entry name" value="TSNAXIP1_N"/>
    <property type="match status" value="1"/>
</dbReference>
<evidence type="ECO:0000313" key="6">
    <source>
        <dbReference type="RefSeq" id="XP_021093657.1"/>
    </source>
</evidence>
<dbReference type="PANTHER" id="PTHR34916:SF1">
    <property type="entry name" value="GI:13385330"/>
    <property type="match status" value="1"/>
</dbReference>
<dbReference type="CTD" id="102568591"/>
<organism evidence="4">
    <name type="scientific">Heterocephalus glaber</name>
    <name type="common">Naked mole rat</name>
    <dbReference type="NCBI Taxonomy" id="10181"/>
    <lineage>
        <taxon>Eukaryota</taxon>
        <taxon>Metazoa</taxon>
        <taxon>Chordata</taxon>
        <taxon>Craniata</taxon>
        <taxon>Vertebrata</taxon>
        <taxon>Euteleostomi</taxon>
        <taxon>Mammalia</taxon>
        <taxon>Eutheria</taxon>
        <taxon>Euarchontoglires</taxon>
        <taxon>Glires</taxon>
        <taxon>Rodentia</taxon>
        <taxon>Hystricomorpha</taxon>
        <taxon>Bathyergidae</taxon>
        <taxon>Heterocephalus</taxon>
    </lineage>
</organism>
<dbReference type="OrthoDB" id="10024479at2759"/>
<evidence type="ECO:0000313" key="4">
    <source>
        <dbReference type="EMBL" id="JAO01186.1"/>
    </source>
</evidence>
<sequence>MAEDLEPESFLRRKHCELRSVKTLCNLRGLLNRLQKDHREDICVYISGHLNPNKLYRPQETILHHWHNARRPRWETVSPSRTGKAGGGKTAEMKDALSYFTINTALVPSDTQNMKLFRYLNPGAQTSQTLHAPENFIPKQILQEEEKEEEVLERLLERRRREELRLPEMKVLRFREAQSSRECTLSPPSRDEYQYVSSYLAGVTKADRYKKFLSFQKEVVAKQDLKSGFTGSKVAISHEKKLEQELQKICTCNSQEFNRLQVFGDVFEDICNSSLIFGDLLKDIKNEYELYMAVLLDSQPTEQIKMLQAEVQGLEKGPVRPEDVDQAKRELRRLVRATKAALENNDILRNELEMEYMLLQSAKEKSESSQKTIIDEEHLTLTEKVEKKRCEILNKLDEIQALEKQIKTTLVHTNISDIVESKIKSIENEVIKLETKNSILQKKIQVIGNNVKQIVKKSEISKEEQQNLWEFITKFPQGTKNDSQRTEEMTYEN</sequence>
<dbReference type="PANTHER" id="PTHR34916">
    <property type="entry name" value="GI:13385330"/>
    <property type="match status" value="1"/>
</dbReference>
<evidence type="ECO:0000256" key="2">
    <source>
        <dbReference type="SAM" id="Coils"/>
    </source>
</evidence>
<gene>
    <name evidence="6" type="primary">CUNH6orf118</name>
</gene>
<protein>
    <submittedName>
        <fullName evidence="6">Uncharacterized protein C6orf118 homolog isoform X1</fullName>
    </submittedName>
</protein>
<evidence type="ECO:0000259" key="3">
    <source>
        <dbReference type="Pfam" id="PF15739"/>
    </source>
</evidence>
<proteinExistence type="predicted"/>
<feature type="domain" description="Translin-associated factor X-interacting protein 1 N-terminal" evidence="3">
    <location>
        <begin position="239"/>
        <end position="349"/>
    </location>
</feature>
<accession>A0A0P6JAA5</accession>
<evidence type="ECO:0000256" key="1">
    <source>
        <dbReference type="ARBA" id="ARBA00023054"/>
    </source>
</evidence>
<feature type="coiled-coil region" evidence="2">
    <location>
        <begin position="385"/>
        <end position="443"/>
    </location>
</feature>
<dbReference type="RefSeq" id="XP_021093657.1">
    <property type="nucleotide sequence ID" value="XM_021237998.1"/>
</dbReference>
<keyword evidence="1 2" id="KW-0175">Coiled coil</keyword>
<evidence type="ECO:0000313" key="5">
    <source>
        <dbReference type="Proteomes" id="UP000694906"/>
    </source>
</evidence>
<reference evidence="4" key="1">
    <citation type="submission" date="2015-10" db="EMBL/GenBank/DDBJ databases">
        <title>FRAMA: From RNA-seq data to annotated mRNA assemblies.</title>
        <authorList>
            <person name="Bens M."/>
            <person name="Sahm A."/>
            <person name="Jahn N."/>
            <person name="Morhart M."/>
            <person name="Holtze S."/>
            <person name="Hildebrandt T.B."/>
            <person name="Platzer M."/>
            <person name="Szafranski K."/>
        </authorList>
    </citation>
    <scope>NUCLEOTIDE SEQUENCE</scope>
    <source>
        <tissue evidence="4">Testis</tissue>
    </source>
</reference>
<dbReference type="Proteomes" id="UP000694906">
    <property type="component" value="Unplaced"/>
</dbReference>
<reference evidence="6" key="2">
    <citation type="submission" date="2025-04" db="UniProtKB">
        <authorList>
            <consortium name="RefSeq"/>
        </authorList>
    </citation>
    <scope>IDENTIFICATION</scope>
</reference>
<dbReference type="EMBL" id="GEBF01002447">
    <property type="protein sequence ID" value="JAO01186.1"/>
    <property type="molecule type" value="Transcribed_RNA"/>
</dbReference>
<dbReference type="GeneID" id="101711838"/>
<dbReference type="AlphaFoldDB" id="A0A0P6JAA5"/>